<keyword evidence="4" id="KW-1185">Reference proteome</keyword>
<dbReference type="SUPFAM" id="SSF63712">
    <property type="entry name" value="Nicotinic receptor ligand binding domain-like"/>
    <property type="match status" value="1"/>
</dbReference>
<feature type="non-terminal residue" evidence="3">
    <location>
        <position position="1"/>
    </location>
</feature>
<dbReference type="InterPro" id="IPR036734">
    <property type="entry name" value="Neur_chan_lig-bd_sf"/>
</dbReference>
<reference evidence="3 4" key="1">
    <citation type="submission" date="2015-09" db="EMBL/GenBank/DDBJ databases">
        <title>Draft genome of the parasitic nematode Teladorsagia circumcincta isolate WARC Sus (inbred).</title>
        <authorList>
            <person name="Mitreva M."/>
        </authorList>
    </citation>
    <scope>NUCLEOTIDE SEQUENCE [LARGE SCALE GENOMIC DNA]</scope>
    <source>
        <strain evidence="3 4">S</strain>
    </source>
</reference>
<gene>
    <name evidence="3" type="ORF">TELCIR_17843</name>
</gene>
<evidence type="ECO:0000313" key="3">
    <source>
        <dbReference type="EMBL" id="PIO60655.1"/>
    </source>
</evidence>
<dbReference type="AlphaFoldDB" id="A0A2G9TRU2"/>
<name>A0A2G9TRU2_TELCI</name>
<feature type="signal peptide" evidence="1">
    <location>
        <begin position="1"/>
        <end position="24"/>
    </location>
</feature>
<dbReference type="OrthoDB" id="10507008at2759"/>
<dbReference type="InterPro" id="IPR006202">
    <property type="entry name" value="Neur_chan_lig-bd"/>
</dbReference>
<dbReference type="Pfam" id="PF02931">
    <property type="entry name" value="Neur_chan_LBD"/>
    <property type="match status" value="1"/>
</dbReference>
<dbReference type="EMBL" id="KZ355037">
    <property type="protein sequence ID" value="PIO60655.1"/>
    <property type="molecule type" value="Genomic_DNA"/>
</dbReference>
<dbReference type="Proteomes" id="UP000230423">
    <property type="component" value="Unassembled WGS sequence"/>
</dbReference>
<dbReference type="Gene3D" id="2.70.170.10">
    <property type="entry name" value="Neurotransmitter-gated ion-channel ligand-binding domain"/>
    <property type="match status" value="1"/>
</dbReference>
<keyword evidence="1" id="KW-0732">Signal</keyword>
<dbReference type="GO" id="GO:0016020">
    <property type="term" value="C:membrane"/>
    <property type="evidence" value="ECO:0007669"/>
    <property type="project" value="InterPro"/>
</dbReference>
<proteinExistence type="predicted"/>
<evidence type="ECO:0000259" key="2">
    <source>
        <dbReference type="Pfam" id="PF02931"/>
    </source>
</evidence>
<feature type="chain" id="PRO_5013594147" description="Neurotransmitter-gated ion-channel ligand-binding domain-containing protein" evidence="1">
    <location>
        <begin position="25"/>
        <end position="147"/>
    </location>
</feature>
<protein>
    <recommendedName>
        <fullName evidence="2">Neurotransmitter-gated ion-channel ligand-binding domain-containing protein</fullName>
    </recommendedName>
</protein>
<evidence type="ECO:0000313" key="4">
    <source>
        <dbReference type="Proteomes" id="UP000230423"/>
    </source>
</evidence>
<dbReference type="GO" id="GO:0005230">
    <property type="term" value="F:extracellular ligand-gated monoatomic ion channel activity"/>
    <property type="evidence" value="ECO:0007669"/>
    <property type="project" value="InterPro"/>
</dbReference>
<sequence length="147" mass="16496">VFRAHVMLHDLLFMLVISGKAIFAEPSCEYNANQRKSILRDLLEDYDKTMVPSNNSVQVNVELTVQDISSISEISSSFVADVWFSQVWEDPRLQYSGGQSCYENGMSDYQNGYPSYTDIDMGARVDAIAAKAFPAMFAAFNDKPVKD</sequence>
<organism evidence="3 4">
    <name type="scientific">Teladorsagia circumcincta</name>
    <name type="common">Brown stomach worm</name>
    <name type="synonym">Ostertagia circumcincta</name>
    <dbReference type="NCBI Taxonomy" id="45464"/>
    <lineage>
        <taxon>Eukaryota</taxon>
        <taxon>Metazoa</taxon>
        <taxon>Ecdysozoa</taxon>
        <taxon>Nematoda</taxon>
        <taxon>Chromadorea</taxon>
        <taxon>Rhabditida</taxon>
        <taxon>Rhabditina</taxon>
        <taxon>Rhabditomorpha</taxon>
        <taxon>Strongyloidea</taxon>
        <taxon>Trichostrongylidae</taxon>
        <taxon>Teladorsagia</taxon>
    </lineage>
</organism>
<evidence type="ECO:0000256" key="1">
    <source>
        <dbReference type="SAM" id="SignalP"/>
    </source>
</evidence>
<accession>A0A2G9TRU2</accession>
<feature type="domain" description="Neurotransmitter-gated ion-channel ligand-binding" evidence="2">
    <location>
        <begin position="36"/>
        <end position="96"/>
    </location>
</feature>